<dbReference type="Pfam" id="PF00892">
    <property type="entry name" value="EamA"/>
    <property type="match status" value="2"/>
</dbReference>
<protein>
    <submittedName>
        <fullName evidence="3">Permease of the drug/metabolite transporter (DMT) superfamily</fullName>
    </submittedName>
</protein>
<accession>A0A285T2C3</accession>
<dbReference type="OrthoDB" id="7743310at2"/>
<sequence>MPPSSRDTGGPGLPGRLLPGVLLGLSASIAWAFYNIGVDIGRSDGFTSADLAILRYGVAALLLVPVMLWRGSRLGGLSLPRLALITVAIGPPFAFLFNTGFGIAPLAHAVVISPGMTIIVANLLPVLLDGQKMSLNRKIGMAVLIAGLVAIAADNAPAKTADTSTLVGDLCFVGSGSLWGLFTYLISRWRLPAVEAIGAASATTTIVLLPAYLLFFEPAALPAAKWLEQGFYQGMLGGSLAIILYAAAIGRLGSGLAGLFPAMIPPLAVLLAIPIAGQWPTALQLAGVAIAASGLVISLDIAGALVRRTARGRGRATGPS</sequence>
<keyword evidence="1" id="KW-0472">Membrane</keyword>
<feature type="transmembrane region" description="Helical" evidence="1">
    <location>
        <begin position="165"/>
        <end position="186"/>
    </location>
</feature>
<dbReference type="AlphaFoldDB" id="A0A285T2C3"/>
<reference evidence="3 4" key="1">
    <citation type="submission" date="2017-08" db="EMBL/GenBank/DDBJ databases">
        <authorList>
            <person name="de Groot N.N."/>
        </authorList>
    </citation>
    <scope>NUCLEOTIDE SEQUENCE [LARGE SCALE GENOMIC DNA]</scope>
    <source>
        <strain evidence="3 4">USBA 352</strain>
    </source>
</reference>
<organism evidence="3 4">
    <name type="scientific">Stappia indica</name>
    <dbReference type="NCBI Taxonomy" id="538381"/>
    <lineage>
        <taxon>Bacteria</taxon>
        <taxon>Pseudomonadati</taxon>
        <taxon>Pseudomonadota</taxon>
        <taxon>Alphaproteobacteria</taxon>
        <taxon>Hyphomicrobiales</taxon>
        <taxon>Stappiaceae</taxon>
        <taxon>Stappia</taxon>
    </lineage>
</organism>
<evidence type="ECO:0000256" key="1">
    <source>
        <dbReference type="SAM" id="Phobius"/>
    </source>
</evidence>
<dbReference type="RefSeq" id="WP_097175483.1">
    <property type="nucleotide sequence ID" value="NZ_OBML01000008.1"/>
</dbReference>
<dbReference type="Proteomes" id="UP000219331">
    <property type="component" value="Unassembled WGS sequence"/>
</dbReference>
<dbReference type="SUPFAM" id="SSF103481">
    <property type="entry name" value="Multidrug resistance efflux transporter EmrE"/>
    <property type="match status" value="2"/>
</dbReference>
<name>A0A285T2C3_9HYPH</name>
<keyword evidence="1" id="KW-1133">Transmembrane helix</keyword>
<evidence type="ECO:0000313" key="4">
    <source>
        <dbReference type="Proteomes" id="UP000219331"/>
    </source>
</evidence>
<feature type="transmembrane region" description="Helical" evidence="1">
    <location>
        <begin position="107"/>
        <end position="128"/>
    </location>
</feature>
<feature type="transmembrane region" description="Helical" evidence="1">
    <location>
        <begin position="230"/>
        <end position="249"/>
    </location>
</feature>
<feature type="transmembrane region" description="Helical" evidence="1">
    <location>
        <begin position="53"/>
        <end position="70"/>
    </location>
</feature>
<feature type="domain" description="EamA" evidence="2">
    <location>
        <begin position="19"/>
        <end position="151"/>
    </location>
</feature>
<feature type="transmembrane region" description="Helical" evidence="1">
    <location>
        <begin position="282"/>
        <end position="306"/>
    </location>
</feature>
<feature type="transmembrane region" description="Helical" evidence="1">
    <location>
        <begin position="12"/>
        <end position="33"/>
    </location>
</feature>
<feature type="transmembrane region" description="Helical" evidence="1">
    <location>
        <begin position="82"/>
        <end position="101"/>
    </location>
</feature>
<dbReference type="InterPro" id="IPR000620">
    <property type="entry name" value="EamA_dom"/>
</dbReference>
<keyword evidence="4" id="KW-1185">Reference proteome</keyword>
<feature type="domain" description="EamA" evidence="2">
    <location>
        <begin position="167"/>
        <end position="298"/>
    </location>
</feature>
<feature type="transmembrane region" description="Helical" evidence="1">
    <location>
        <begin position="193"/>
        <end position="215"/>
    </location>
</feature>
<dbReference type="InterPro" id="IPR037185">
    <property type="entry name" value="EmrE-like"/>
</dbReference>
<dbReference type="GO" id="GO:0016020">
    <property type="term" value="C:membrane"/>
    <property type="evidence" value="ECO:0007669"/>
    <property type="project" value="InterPro"/>
</dbReference>
<evidence type="ECO:0000313" key="3">
    <source>
        <dbReference type="EMBL" id="SOC15057.1"/>
    </source>
</evidence>
<evidence type="ECO:0000259" key="2">
    <source>
        <dbReference type="Pfam" id="PF00892"/>
    </source>
</evidence>
<feature type="transmembrane region" description="Helical" evidence="1">
    <location>
        <begin position="256"/>
        <end position="276"/>
    </location>
</feature>
<gene>
    <name evidence="3" type="ORF">SAMN05421512_10853</name>
</gene>
<dbReference type="STRING" id="538381.GCA_001696535_02897"/>
<proteinExistence type="predicted"/>
<dbReference type="EMBL" id="OBML01000008">
    <property type="protein sequence ID" value="SOC15057.1"/>
    <property type="molecule type" value="Genomic_DNA"/>
</dbReference>
<keyword evidence="1" id="KW-0812">Transmembrane</keyword>